<keyword evidence="2" id="KW-1185">Reference proteome</keyword>
<dbReference type="EMBL" id="BMAV01022230">
    <property type="protein sequence ID" value="GFY76926.1"/>
    <property type="molecule type" value="Genomic_DNA"/>
</dbReference>
<name>A0A8X7CQJ6_9ARAC</name>
<accession>A0A8X7CQJ6</accession>
<dbReference type="Proteomes" id="UP000886998">
    <property type="component" value="Unassembled WGS sequence"/>
</dbReference>
<protein>
    <submittedName>
        <fullName evidence="1">Uncharacterized protein</fullName>
    </submittedName>
</protein>
<comment type="caution">
    <text evidence="1">The sequence shown here is derived from an EMBL/GenBank/DDBJ whole genome shotgun (WGS) entry which is preliminary data.</text>
</comment>
<reference evidence="1" key="1">
    <citation type="submission" date="2020-08" db="EMBL/GenBank/DDBJ databases">
        <title>Multicomponent nature underlies the extraordinary mechanical properties of spider dragline silk.</title>
        <authorList>
            <person name="Kono N."/>
            <person name="Nakamura H."/>
            <person name="Mori M."/>
            <person name="Yoshida Y."/>
            <person name="Ohtoshi R."/>
            <person name="Malay A.D."/>
            <person name="Moran D.A.P."/>
            <person name="Tomita M."/>
            <person name="Numata K."/>
            <person name="Arakawa K."/>
        </authorList>
    </citation>
    <scope>NUCLEOTIDE SEQUENCE</scope>
</reference>
<dbReference type="AlphaFoldDB" id="A0A8X7CQJ6"/>
<evidence type="ECO:0000313" key="1">
    <source>
        <dbReference type="EMBL" id="GFY76926.1"/>
    </source>
</evidence>
<sequence length="78" mass="9058">MFGDLGAHFNNALSSQPVQPIQVKERYNVVGDVHSDTFFRHYGNEEALNHRRHKKPSVVWWSPCLLFCAHRKGGYFKT</sequence>
<dbReference type="OrthoDB" id="10530797at2759"/>
<evidence type="ECO:0000313" key="2">
    <source>
        <dbReference type="Proteomes" id="UP000886998"/>
    </source>
</evidence>
<gene>
    <name evidence="1" type="ORF">TNIN_318071</name>
</gene>
<proteinExistence type="predicted"/>
<organism evidence="1 2">
    <name type="scientific">Trichonephila inaurata madagascariensis</name>
    <dbReference type="NCBI Taxonomy" id="2747483"/>
    <lineage>
        <taxon>Eukaryota</taxon>
        <taxon>Metazoa</taxon>
        <taxon>Ecdysozoa</taxon>
        <taxon>Arthropoda</taxon>
        <taxon>Chelicerata</taxon>
        <taxon>Arachnida</taxon>
        <taxon>Araneae</taxon>
        <taxon>Araneomorphae</taxon>
        <taxon>Entelegynae</taxon>
        <taxon>Araneoidea</taxon>
        <taxon>Nephilidae</taxon>
        <taxon>Trichonephila</taxon>
        <taxon>Trichonephila inaurata</taxon>
    </lineage>
</organism>